<dbReference type="SUPFAM" id="SSF48208">
    <property type="entry name" value="Six-hairpin glycosidases"/>
    <property type="match status" value="1"/>
</dbReference>
<dbReference type="PROSITE" id="PS51257">
    <property type="entry name" value="PROKAR_LIPOPROTEIN"/>
    <property type="match status" value="1"/>
</dbReference>
<evidence type="ECO:0000313" key="3">
    <source>
        <dbReference type="Proteomes" id="UP000241764"/>
    </source>
</evidence>
<gene>
    <name evidence="2" type="ORF">CU103_02530</name>
</gene>
<organism evidence="2 3">
    <name type="scientific">Phyllobacterium sophorae</name>
    <dbReference type="NCBI Taxonomy" id="1520277"/>
    <lineage>
        <taxon>Bacteria</taxon>
        <taxon>Pseudomonadati</taxon>
        <taxon>Pseudomonadota</taxon>
        <taxon>Alphaproteobacteria</taxon>
        <taxon>Hyphomicrobiales</taxon>
        <taxon>Phyllobacteriaceae</taxon>
        <taxon>Phyllobacterium</taxon>
    </lineage>
</organism>
<name>A0A2P7BLB0_9HYPH</name>
<dbReference type="EMBL" id="PGGM01000001">
    <property type="protein sequence ID" value="PSH67251.1"/>
    <property type="molecule type" value="Genomic_DNA"/>
</dbReference>
<evidence type="ECO:0000313" key="2">
    <source>
        <dbReference type="EMBL" id="PSH67251.1"/>
    </source>
</evidence>
<dbReference type="InterPro" id="IPR035396">
    <property type="entry name" value="Bac_rhamnosid6H"/>
</dbReference>
<dbReference type="Pfam" id="PF17389">
    <property type="entry name" value="Bac_rhamnosid6H"/>
    <property type="match status" value="1"/>
</dbReference>
<protein>
    <recommendedName>
        <fullName evidence="1">Alpha-L-rhamnosidase six-hairpin glycosidase domain-containing protein</fullName>
    </recommendedName>
</protein>
<feature type="domain" description="Alpha-L-rhamnosidase six-hairpin glycosidase" evidence="1">
    <location>
        <begin position="314"/>
        <end position="428"/>
    </location>
</feature>
<proteinExistence type="predicted"/>
<comment type="caution">
    <text evidence="2">The sequence shown here is derived from an EMBL/GenBank/DDBJ whole genome shotgun (WGS) entry which is preliminary data.</text>
</comment>
<evidence type="ECO:0000259" key="1">
    <source>
        <dbReference type="Pfam" id="PF17389"/>
    </source>
</evidence>
<dbReference type="InterPro" id="IPR008928">
    <property type="entry name" value="6-hairpin_glycosidase_sf"/>
</dbReference>
<reference evidence="3" key="1">
    <citation type="submission" date="2017-11" db="EMBL/GenBank/DDBJ databases">
        <authorList>
            <person name="Kuznetsova I."/>
            <person name="Sazanova A."/>
            <person name="Chirak E."/>
            <person name="Safronova V."/>
            <person name="Willems A."/>
        </authorList>
    </citation>
    <scope>NUCLEOTIDE SEQUENCE [LARGE SCALE GENOMIC DNA]</scope>
    <source>
        <strain evidence="3">CCBAU 03422</strain>
    </source>
</reference>
<keyword evidence="3" id="KW-1185">Reference proteome</keyword>
<dbReference type="Proteomes" id="UP000241764">
    <property type="component" value="Unassembled WGS sequence"/>
</dbReference>
<dbReference type="RefSeq" id="WP_106662317.1">
    <property type="nucleotide sequence ID" value="NZ_PGGM01000001.1"/>
</dbReference>
<accession>A0A2P7BLB0</accession>
<dbReference type="InterPro" id="IPR012341">
    <property type="entry name" value="6hp_glycosidase-like_sf"/>
</dbReference>
<dbReference type="GO" id="GO:0005975">
    <property type="term" value="P:carbohydrate metabolic process"/>
    <property type="evidence" value="ECO:0007669"/>
    <property type="project" value="InterPro"/>
</dbReference>
<sequence>MPLNRFALAALLGCIMLAGCNESDNSVKQNNPSGTFAACEQGTFVDGKCVVTPDVTVKECPAGSALDGSQCIVTPDVVTKACVQGTLVDGKCVVTPEVKCTAGTLVDGECVATSALQVDPVNPDDGQAGVTLGQQSATIMAGPATSEQRSYQLTSTQEQRSGKSKSLAITEQAGRPVIRTGSKLFDGLFALAIQEAGDLTVRKIRDGAYNGNEPIDCGGTAGCFQTGASWTYVWTRDTSCAIDLGLAQIDPQVAKNSLLFKISAHRNTTGPGAGTTEIVQDTGSGGSWPISTDRVVWARAAFELLKYLDGEDRIAFLNTAYAAIASTIESDRPAAYDGRDGLYRGETSFLDWREQTYPSWTKDTVVHIAMSKALSTNMNHWKILDVAASMAAELGIAEAAQKYAAWATELKVAINKELWLEDAGLYSIMKPTELDQAPVRRYELLGEALAIGDGIADDKRTASILQNYRIRLLALPSSGRKQQTPASIITGRSGRLFPAI</sequence>
<dbReference type="Gene3D" id="1.50.10.10">
    <property type="match status" value="1"/>
</dbReference>
<dbReference type="OrthoDB" id="9759959at2"/>
<dbReference type="AlphaFoldDB" id="A0A2P7BLB0"/>